<keyword evidence="5" id="KW-0677">Repeat</keyword>
<evidence type="ECO:0000256" key="8">
    <source>
        <dbReference type="PROSITE-ProRule" id="PRU00282"/>
    </source>
</evidence>
<evidence type="ECO:0000256" key="9">
    <source>
        <dbReference type="RuleBase" id="RU000488"/>
    </source>
</evidence>
<dbReference type="Pfam" id="PF00153">
    <property type="entry name" value="Mito_carr"/>
    <property type="match status" value="1"/>
</dbReference>
<dbReference type="GO" id="GO:0016020">
    <property type="term" value="C:membrane"/>
    <property type="evidence" value="ECO:0007669"/>
    <property type="project" value="UniProtKB-SubCell"/>
</dbReference>
<dbReference type="Gene3D" id="1.50.40.10">
    <property type="entry name" value="Mitochondrial carrier domain"/>
    <property type="match status" value="2"/>
</dbReference>
<evidence type="ECO:0000256" key="5">
    <source>
        <dbReference type="ARBA" id="ARBA00022737"/>
    </source>
</evidence>
<comment type="subcellular location">
    <subcellularLocation>
        <location evidence="1">Membrane</location>
        <topology evidence="1">Multi-pass membrane protein</topology>
    </subcellularLocation>
</comment>
<reference evidence="10" key="1">
    <citation type="submission" date="2022-04" db="EMBL/GenBank/DDBJ databases">
        <title>Carnegiea gigantea Genome sequencing and assembly v2.</title>
        <authorList>
            <person name="Copetti D."/>
            <person name="Sanderson M.J."/>
            <person name="Burquez A."/>
            <person name="Wojciechowski M.F."/>
        </authorList>
    </citation>
    <scope>NUCLEOTIDE SEQUENCE</scope>
    <source>
        <strain evidence="10">SGP5-SGP5p</strain>
        <tissue evidence="10">Aerial part</tissue>
    </source>
</reference>
<dbReference type="PROSITE" id="PS50920">
    <property type="entry name" value="SOLCAR"/>
    <property type="match status" value="1"/>
</dbReference>
<feature type="repeat" description="Solcar" evidence="8">
    <location>
        <begin position="8"/>
        <end position="94"/>
    </location>
</feature>
<name>A0A9Q1QR49_9CARY</name>
<evidence type="ECO:0008006" key="12">
    <source>
        <dbReference type="Google" id="ProtNLM"/>
    </source>
</evidence>
<dbReference type="PANTHER" id="PTHR45667">
    <property type="entry name" value="S-ADENOSYLMETHIONINE MITOCHONDRIAL CARRIER PROTEIN"/>
    <property type="match status" value="1"/>
</dbReference>
<evidence type="ECO:0000313" key="11">
    <source>
        <dbReference type="Proteomes" id="UP001153076"/>
    </source>
</evidence>
<keyword evidence="6" id="KW-1133">Transmembrane helix</keyword>
<evidence type="ECO:0000256" key="3">
    <source>
        <dbReference type="ARBA" id="ARBA00022448"/>
    </source>
</evidence>
<evidence type="ECO:0000313" key="10">
    <source>
        <dbReference type="EMBL" id="KAJ8449280.1"/>
    </source>
</evidence>
<comment type="similarity">
    <text evidence="2 9">Belongs to the mitochondrial carrier (TC 2.A.29) family.</text>
</comment>
<comment type="caution">
    <text evidence="10">The sequence shown here is derived from an EMBL/GenBank/DDBJ whole genome shotgun (WGS) entry which is preliminary data.</text>
</comment>
<dbReference type="AlphaFoldDB" id="A0A9Q1QR49"/>
<dbReference type="SUPFAM" id="SSF103506">
    <property type="entry name" value="Mitochondrial carrier"/>
    <property type="match status" value="1"/>
</dbReference>
<evidence type="ECO:0000256" key="7">
    <source>
        <dbReference type="ARBA" id="ARBA00023136"/>
    </source>
</evidence>
<sequence length="414" mass="44927">MDELLKNPIFASHVFAAAGAVTVGTALTYPLDTIKSLIQVGASSRKQLTATQVLGRTQSLSGYSGLYSGLSWLTLGRITSLGARFGVYEILTAFCKDGRMDNYVYVSEALLAGMASGALESCINSPFEMIKLRKQVAAAVHVARNITPEAKSALASLNSKLLPGYVLDKAALDRTVNLLSVLSSKSHNILDGLKNYPWMMTGSGKPPAATDVRRPLDVIRLEGWGALWRGLRAGLVRDSVFGGIFFGSWQLLHLAMLNWKAVGMDPPPKTIDEIGPLSPSAVSMAAGFSGAVAAAASHGFDTSRTRSQCVVLPKYVAMERRFLKWRRPGNWFERSTGIHPTDRNVLFRGISARMARSGLASFIIVGSYFLAAEHLTTRTERNWISELSAMASLRGLAKRNVGVYDAPLEFVRKL</sequence>
<evidence type="ECO:0000256" key="6">
    <source>
        <dbReference type="ARBA" id="ARBA00022989"/>
    </source>
</evidence>
<evidence type="ECO:0000256" key="4">
    <source>
        <dbReference type="ARBA" id="ARBA00022692"/>
    </source>
</evidence>
<keyword evidence="3 9" id="KW-0813">Transport</keyword>
<protein>
    <recommendedName>
        <fullName evidence="12">Mitochondrial carrier protein</fullName>
    </recommendedName>
</protein>
<dbReference type="Proteomes" id="UP001153076">
    <property type="component" value="Unassembled WGS sequence"/>
</dbReference>
<gene>
    <name evidence="10" type="ORF">Cgig2_002412</name>
</gene>
<evidence type="ECO:0000256" key="1">
    <source>
        <dbReference type="ARBA" id="ARBA00004141"/>
    </source>
</evidence>
<accession>A0A9Q1QR49</accession>
<keyword evidence="11" id="KW-1185">Reference proteome</keyword>
<proteinExistence type="inferred from homology"/>
<keyword evidence="7 8" id="KW-0472">Membrane</keyword>
<dbReference type="EMBL" id="JAKOGI010000022">
    <property type="protein sequence ID" value="KAJ8449280.1"/>
    <property type="molecule type" value="Genomic_DNA"/>
</dbReference>
<dbReference type="InterPro" id="IPR023395">
    <property type="entry name" value="MCP_dom_sf"/>
</dbReference>
<evidence type="ECO:0000256" key="2">
    <source>
        <dbReference type="ARBA" id="ARBA00006375"/>
    </source>
</evidence>
<keyword evidence="4 8" id="KW-0812">Transmembrane</keyword>
<organism evidence="10 11">
    <name type="scientific">Carnegiea gigantea</name>
    <dbReference type="NCBI Taxonomy" id="171969"/>
    <lineage>
        <taxon>Eukaryota</taxon>
        <taxon>Viridiplantae</taxon>
        <taxon>Streptophyta</taxon>
        <taxon>Embryophyta</taxon>
        <taxon>Tracheophyta</taxon>
        <taxon>Spermatophyta</taxon>
        <taxon>Magnoliopsida</taxon>
        <taxon>eudicotyledons</taxon>
        <taxon>Gunneridae</taxon>
        <taxon>Pentapetalae</taxon>
        <taxon>Caryophyllales</taxon>
        <taxon>Cactineae</taxon>
        <taxon>Cactaceae</taxon>
        <taxon>Cactoideae</taxon>
        <taxon>Echinocereeae</taxon>
        <taxon>Carnegiea</taxon>
    </lineage>
</organism>
<dbReference type="InterPro" id="IPR018108">
    <property type="entry name" value="MCP_transmembrane"/>
</dbReference>
<dbReference type="OrthoDB" id="44467at2759"/>